<dbReference type="Pfam" id="PF10358">
    <property type="entry name" value="NT-C2"/>
    <property type="match status" value="1"/>
</dbReference>
<sequence length="1788" mass="188315">MNMFKRKGKATGFDFYLHIHTLYPWPSKYKAVYVEWSRGSSHKGVLKPAGPSSQSSGQVASFDFDEGIHVPCTLYPEGGKSKTGGLGPFGEKWLVLAVYDYGTKSDKPLGNVHLNLAYYSAEDAMAQQSFTVACSPQISAIVGEATMLVTIGCKLKGFKGKATDSASEVDSTDGEYSDISGFATPGSTVGGRSLGPSSRVSPSMGRIEENPQAHREQMELRALQESRRRPAGPPAGTPTRAAKQQRYDEDGILEDDDDDGDDEAMSAPPQQAAPLPRLQASLPGQLAAVPTPPRAPATPNPDADSDEEDFMNAAIAAVEGRGPPPEQVLAEKKASQRVQSIGSGTIPSMGTSRSGSMGQNQLSPVPDPRSRSNASPQVPQRSRRGVSPAQERPPPPSPQPVANQAVSPPPRRSPAEAPLPAVAPLAAVPPLAAAAAGAGSGDRPTRVGPSRWRRTTDESSDGGASRASSQDVSLDGGRVGGRQQQPQSPIPPWDEPSQQQGGRSPVLQDAQQPDRAGSARRAASPAPVSPFNEQGSTSGDSSRASGLSRVSEVTESPGSTAGGGPFAGSYQRNRGAAAAATAAAEPAPAAVGAPRGANAGRAVGSRRPPAPVPASPFVGDDSSGSEEDDIPTPVQPAARGPQGQGGGSGVGRAARHGELANLKSASSLSSNPFLQRDRSSDGGEPPQRELGMGRAAPPNKSPEPVGASGTARQAVPVRGRFVRQFPQRQQEPVLSDVPSVLQDAARGPEPPPLTSRPQEQPPAVQQERPTRKLSFYAQPKPADSQPQPPPQPAAASAIPTAGDGVRPGRMQSPVVAAAAGPSPRQAAQSTTTGPLTEMFRGSRQLAEPQPSNLTGRSTNVGRLPEERETGRPSLLNGRRLQSGSETSDSEDEHIEVIEVDQPPTGSIRPQAPQPTPTPSQPAGRGVPGQEPEEEEDEVALAMAAARARRDALSTRAAPSEPGMRPGRMASPARNQSPARQNPPQPAAPLQQAQEESRPRWARTPSPEPVLPLPVSQPTNQSTSRSASPLPAAATPLPPGATPGRLGAAPVSLGQNGFNPRDEAPPPLGPIPMQLGNAGMTEGAAGVGLVQNGFNPPNEGLRGPPPLAPIPARMGTAAGPGLGAAGSGPQSNGLSQQNNEPPPWDTPAISRTRDSSPARGPQVGMHGIEGMPNRPRFEQRGNLAAGQAGQAPRRDSFPNEGEVQEENPFSQPPLQSPLLSASPSVRGGSRMPPSFPSEPPKSYLPSREEPTRTIQRSDSLVDRALDMSWSTYNAEAEAPRHRGQLGAGMAAVREGVPREQDSGDLDNGLGPSSEAAVAPPALPNGMTVADVEAMLVELRTVAALEASVYLARSGKGGARSLRGKAVHAPARRVARTTIMLGPEEGVVFGVRAIRAIEAAADGCSDVVGMAYWWSNCIQLRWMLWAMCHGGGFGDASDGPPIVNEFDWVMKVLVPPLKDLECYIFENINTNLWSNVLVETAMSEAFASVAQSANHSPHHPRISQQELAIHRWHDALAAVNRTLVASGQGAPAGHVELLKQKVVTALLRRLDSSLFAHLVQEDQAAMEDGSSIHRDHFGGQKHNASFDTRASSMKLDSKLLPFPKGPLTFGVGINLKMAVTRWTNWASDIDIKEDLKGIDEGYSLFPRLRATADLLMMPKEVLTDRVTRSEVVPGLPLRRICQILERFEPDDFAPDPLPAGLLDALHQETPPSQPTPSPAAKLDAGYEPPSESSLLADGLIEPVSLELDDDSDDELDAVSEMYDSTQTAPESRGEETQRFQLLKELWSSAR</sequence>
<dbReference type="Proteomes" id="UP001438707">
    <property type="component" value="Unassembled WGS sequence"/>
</dbReference>
<evidence type="ECO:0000256" key="2">
    <source>
        <dbReference type="ARBA" id="ARBA00005892"/>
    </source>
</evidence>
<feature type="region of interest" description="Disordered" evidence="5">
    <location>
        <begin position="1297"/>
        <end position="1320"/>
    </location>
</feature>
<feature type="compositionally biased region" description="Polar residues" evidence="5">
    <location>
        <begin position="371"/>
        <end position="380"/>
    </location>
</feature>
<comment type="caution">
    <text evidence="7">The sequence shown here is derived from an EMBL/GenBank/DDBJ whole genome shotgun (WGS) entry which is preliminary data.</text>
</comment>
<proteinExistence type="inferred from homology"/>
<feature type="compositionally biased region" description="Basic and acidic residues" evidence="5">
    <location>
        <begin position="206"/>
        <end position="228"/>
    </location>
</feature>
<feature type="compositionally biased region" description="Polar residues" evidence="5">
    <location>
        <begin position="531"/>
        <end position="545"/>
    </location>
</feature>
<feature type="compositionally biased region" description="Acidic residues" evidence="5">
    <location>
        <begin position="250"/>
        <end position="264"/>
    </location>
</feature>
<keyword evidence="3" id="KW-0813">Transport</keyword>
<name>A0AAW1RYN2_9CHLO</name>
<feature type="compositionally biased region" description="Low complexity" evidence="5">
    <location>
        <begin position="659"/>
        <end position="671"/>
    </location>
</feature>
<feature type="compositionally biased region" description="Polar residues" evidence="5">
    <location>
        <begin position="336"/>
        <end position="363"/>
    </location>
</feature>
<feature type="compositionally biased region" description="Polar residues" evidence="5">
    <location>
        <begin position="849"/>
        <end position="860"/>
    </location>
</feature>
<keyword evidence="8" id="KW-1185">Reference proteome</keyword>
<reference evidence="7 8" key="1">
    <citation type="journal article" date="2024" name="Nat. Commun.">
        <title>Phylogenomics reveals the evolutionary origins of lichenization in chlorophyte algae.</title>
        <authorList>
            <person name="Puginier C."/>
            <person name="Libourel C."/>
            <person name="Otte J."/>
            <person name="Skaloud P."/>
            <person name="Haon M."/>
            <person name="Grisel S."/>
            <person name="Petersen M."/>
            <person name="Berrin J.G."/>
            <person name="Delaux P.M."/>
            <person name="Dal Grande F."/>
            <person name="Keller J."/>
        </authorList>
    </citation>
    <scope>NUCLEOTIDE SEQUENCE [LARGE SCALE GENOMIC DNA]</scope>
    <source>
        <strain evidence="7 8">SAG 2145</strain>
    </source>
</reference>
<dbReference type="GO" id="GO:0005643">
    <property type="term" value="C:nuclear pore"/>
    <property type="evidence" value="ECO:0007669"/>
    <property type="project" value="InterPro"/>
</dbReference>
<feature type="region of interest" description="Disordered" evidence="5">
    <location>
        <begin position="433"/>
        <end position="1258"/>
    </location>
</feature>
<evidence type="ECO:0000256" key="5">
    <source>
        <dbReference type="SAM" id="MobiDB-lite"/>
    </source>
</evidence>
<dbReference type="PANTHER" id="PTHR31344:SF0">
    <property type="entry name" value="NUCLEAR PORE COMPLEX PROTEIN NUP205"/>
    <property type="match status" value="1"/>
</dbReference>
<evidence type="ECO:0000259" key="6">
    <source>
        <dbReference type="PROSITE" id="PS51840"/>
    </source>
</evidence>
<dbReference type="PROSITE" id="PS51840">
    <property type="entry name" value="C2_NT"/>
    <property type="match status" value="1"/>
</dbReference>
<feature type="compositionally biased region" description="Pro residues" evidence="5">
    <location>
        <begin position="290"/>
        <end position="299"/>
    </location>
</feature>
<evidence type="ECO:0000313" key="7">
    <source>
        <dbReference type="EMBL" id="KAK9839099.1"/>
    </source>
</evidence>
<keyword evidence="4" id="KW-0539">Nucleus</keyword>
<dbReference type="InterPro" id="IPR021827">
    <property type="entry name" value="Nup186/Nup192/Nup205"/>
</dbReference>
<protein>
    <recommendedName>
        <fullName evidence="6">C2 NT-type domain-containing protein</fullName>
    </recommendedName>
</protein>
<feature type="compositionally biased region" description="Low complexity" evidence="5">
    <location>
        <begin position="1012"/>
        <end position="1034"/>
    </location>
</feature>
<feature type="region of interest" description="Disordered" evidence="5">
    <location>
        <begin position="162"/>
        <end position="421"/>
    </location>
</feature>
<dbReference type="InterPro" id="IPR019448">
    <property type="entry name" value="NT-C2"/>
</dbReference>
<evidence type="ECO:0000256" key="3">
    <source>
        <dbReference type="ARBA" id="ARBA00022448"/>
    </source>
</evidence>
<evidence type="ECO:0000256" key="1">
    <source>
        <dbReference type="ARBA" id="ARBA00004123"/>
    </source>
</evidence>
<accession>A0AAW1RYN2</accession>
<comment type="subcellular location">
    <subcellularLocation>
        <location evidence="1">Nucleus</location>
    </subcellularLocation>
</comment>
<evidence type="ECO:0000313" key="8">
    <source>
        <dbReference type="Proteomes" id="UP001438707"/>
    </source>
</evidence>
<feature type="compositionally biased region" description="Low complexity" evidence="5">
    <location>
        <begin position="572"/>
        <end position="607"/>
    </location>
</feature>
<feature type="compositionally biased region" description="Low complexity" evidence="5">
    <location>
        <begin position="515"/>
        <end position="530"/>
    </location>
</feature>
<feature type="compositionally biased region" description="Low complexity" evidence="5">
    <location>
        <begin position="814"/>
        <end position="829"/>
    </location>
</feature>
<feature type="compositionally biased region" description="Low complexity" evidence="5">
    <location>
        <begin position="1696"/>
        <end position="1708"/>
    </location>
</feature>
<feature type="domain" description="C2 NT-type" evidence="6">
    <location>
        <begin position="3"/>
        <end position="155"/>
    </location>
</feature>
<dbReference type="PANTHER" id="PTHR31344">
    <property type="entry name" value="NUCLEAR PORE COMPLEX PROTEIN NUP205"/>
    <property type="match status" value="1"/>
</dbReference>
<feature type="compositionally biased region" description="Polar residues" evidence="5">
    <location>
        <begin position="1128"/>
        <end position="1138"/>
    </location>
</feature>
<evidence type="ECO:0000256" key="4">
    <source>
        <dbReference type="ARBA" id="ARBA00023242"/>
    </source>
</evidence>
<feature type="compositionally biased region" description="Low complexity" evidence="5">
    <location>
        <begin position="265"/>
        <end position="289"/>
    </location>
</feature>
<organism evidence="7 8">
    <name type="scientific">Apatococcus lobatus</name>
    <dbReference type="NCBI Taxonomy" id="904363"/>
    <lineage>
        <taxon>Eukaryota</taxon>
        <taxon>Viridiplantae</taxon>
        <taxon>Chlorophyta</taxon>
        <taxon>core chlorophytes</taxon>
        <taxon>Trebouxiophyceae</taxon>
        <taxon>Chlorellales</taxon>
        <taxon>Chlorellaceae</taxon>
        <taxon>Apatococcus</taxon>
    </lineage>
</organism>
<feature type="region of interest" description="Disordered" evidence="5">
    <location>
        <begin position="1695"/>
        <end position="1738"/>
    </location>
</feature>
<comment type="similarity">
    <text evidence="2">Belongs to the NUP186/NUP192/NUP205 family.</text>
</comment>
<gene>
    <name evidence="7" type="ORF">WJX74_009525</name>
</gene>
<dbReference type="EMBL" id="JALJOS010000005">
    <property type="protein sequence ID" value="KAK9839099.1"/>
    <property type="molecule type" value="Genomic_DNA"/>
</dbReference>